<evidence type="ECO:0000256" key="3">
    <source>
        <dbReference type="SAM" id="MobiDB-lite"/>
    </source>
</evidence>
<sequence>MRFSNAAVLIFGLSGAACAMLEQRAAAAPDAASLDPERLQDLYEEHLEGRDPRKKRPHRSGCKSEGKRCSFDTQCCSRNCHHRTCAI</sequence>
<dbReference type="InterPro" id="IPR004214">
    <property type="entry name" value="Conotoxin"/>
</dbReference>
<evidence type="ECO:0000313" key="5">
    <source>
        <dbReference type="EMBL" id="KAK2026098.1"/>
    </source>
</evidence>
<comment type="subcellular location">
    <subcellularLocation>
        <location evidence="1">Secreted</location>
    </subcellularLocation>
</comment>
<dbReference type="GO" id="GO:0008200">
    <property type="term" value="F:ion channel inhibitor activity"/>
    <property type="evidence" value="ECO:0007669"/>
    <property type="project" value="InterPro"/>
</dbReference>
<keyword evidence="2" id="KW-0964">Secreted</keyword>
<dbReference type="PROSITE" id="PS51257">
    <property type="entry name" value="PROKAR_LIPOPROTEIN"/>
    <property type="match status" value="1"/>
</dbReference>
<dbReference type="AlphaFoldDB" id="A0AAD9M245"/>
<proteinExistence type="predicted"/>
<dbReference type="GO" id="GO:0005576">
    <property type="term" value="C:extracellular region"/>
    <property type="evidence" value="ECO:0007669"/>
    <property type="project" value="UniProtKB-SubCell"/>
</dbReference>
<keyword evidence="6" id="KW-1185">Reference proteome</keyword>
<organism evidence="5 6">
    <name type="scientific">Colletotrichum zoysiae</name>
    <dbReference type="NCBI Taxonomy" id="1216348"/>
    <lineage>
        <taxon>Eukaryota</taxon>
        <taxon>Fungi</taxon>
        <taxon>Dikarya</taxon>
        <taxon>Ascomycota</taxon>
        <taxon>Pezizomycotina</taxon>
        <taxon>Sordariomycetes</taxon>
        <taxon>Hypocreomycetidae</taxon>
        <taxon>Glomerellales</taxon>
        <taxon>Glomerellaceae</taxon>
        <taxon>Colletotrichum</taxon>
        <taxon>Colletotrichum graminicola species complex</taxon>
    </lineage>
</organism>
<feature type="signal peptide" evidence="4">
    <location>
        <begin position="1"/>
        <end position="19"/>
    </location>
</feature>
<dbReference type="Pfam" id="PF02950">
    <property type="entry name" value="Conotoxin"/>
    <property type="match status" value="1"/>
</dbReference>
<evidence type="ECO:0000256" key="1">
    <source>
        <dbReference type="ARBA" id="ARBA00004613"/>
    </source>
</evidence>
<evidence type="ECO:0000313" key="6">
    <source>
        <dbReference type="Proteomes" id="UP001232148"/>
    </source>
</evidence>
<dbReference type="Proteomes" id="UP001232148">
    <property type="component" value="Unassembled WGS sequence"/>
</dbReference>
<accession>A0AAD9M245</accession>
<feature type="region of interest" description="Disordered" evidence="3">
    <location>
        <begin position="44"/>
        <end position="70"/>
    </location>
</feature>
<feature type="chain" id="PRO_5042188187" evidence="4">
    <location>
        <begin position="20"/>
        <end position="87"/>
    </location>
</feature>
<evidence type="ECO:0000256" key="4">
    <source>
        <dbReference type="SAM" id="SignalP"/>
    </source>
</evidence>
<reference evidence="5" key="1">
    <citation type="submission" date="2021-06" db="EMBL/GenBank/DDBJ databases">
        <title>Comparative genomics, transcriptomics and evolutionary studies reveal genomic signatures of adaptation to plant cell wall in hemibiotrophic fungi.</title>
        <authorList>
            <consortium name="DOE Joint Genome Institute"/>
            <person name="Baroncelli R."/>
            <person name="Diaz J.F."/>
            <person name="Benocci T."/>
            <person name="Peng M."/>
            <person name="Battaglia E."/>
            <person name="Haridas S."/>
            <person name="Andreopoulos W."/>
            <person name="Labutti K."/>
            <person name="Pangilinan J."/>
            <person name="Floch G.L."/>
            <person name="Makela M.R."/>
            <person name="Henrissat B."/>
            <person name="Grigoriev I.V."/>
            <person name="Crouch J.A."/>
            <person name="De Vries R.P."/>
            <person name="Sukno S.A."/>
            <person name="Thon M.R."/>
        </authorList>
    </citation>
    <scope>NUCLEOTIDE SEQUENCE</scope>
    <source>
        <strain evidence="5">MAFF235873</strain>
    </source>
</reference>
<dbReference type="EMBL" id="MU842922">
    <property type="protein sequence ID" value="KAK2026098.1"/>
    <property type="molecule type" value="Genomic_DNA"/>
</dbReference>
<evidence type="ECO:0000256" key="2">
    <source>
        <dbReference type="ARBA" id="ARBA00022525"/>
    </source>
</evidence>
<gene>
    <name evidence="5" type="ORF">LX32DRAFT_642174</name>
</gene>
<name>A0AAD9M245_9PEZI</name>
<comment type="caution">
    <text evidence="5">The sequence shown here is derived from an EMBL/GenBank/DDBJ whole genome shotgun (WGS) entry which is preliminary data.</text>
</comment>
<protein>
    <submittedName>
        <fullName evidence="5">Uncharacterized protein</fullName>
    </submittedName>
</protein>
<keyword evidence="4" id="KW-0732">Signal</keyword>
<feature type="compositionally biased region" description="Basic residues" evidence="3">
    <location>
        <begin position="52"/>
        <end position="61"/>
    </location>
</feature>